<dbReference type="AlphaFoldDB" id="A0A8T2P5A3"/>
<keyword evidence="2" id="KW-1185">Reference proteome</keyword>
<organism evidence="1 2">
    <name type="scientific">Albula glossodonta</name>
    <name type="common">roundjaw bonefish</name>
    <dbReference type="NCBI Taxonomy" id="121402"/>
    <lineage>
        <taxon>Eukaryota</taxon>
        <taxon>Metazoa</taxon>
        <taxon>Chordata</taxon>
        <taxon>Craniata</taxon>
        <taxon>Vertebrata</taxon>
        <taxon>Euteleostomi</taxon>
        <taxon>Actinopterygii</taxon>
        <taxon>Neopterygii</taxon>
        <taxon>Teleostei</taxon>
        <taxon>Albuliformes</taxon>
        <taxon>Albulidae</taxon>
        <taxon>Albula</taxon>
    </lineage>
</organism>
<gene>
    <name evidence="1" type="ORF">JZ751_007215</name>
</gene>
<dbReference type="Proteomes" id="UP000824540">
    <property type="component" value="Unassembled WGS sequence"/>
</dbReference>
<sequence>MLFSLQISLAYSCQPWPYLPICRMNVLVFFSVALVLASSAPSLSSEKHHLQEIVKILKRMEKLPEMTDFCKAEKVLELEVGGWKENNELFVEEGKKLIREIKAYTKHMPCLISYKSTNQLELKVLLHRLFTCAQKNYPSTIRGTK</sequence>
<name>A0A8T2P5A3_9TELE</name>
<proteinExistence type="predicted"/>
<accession>A0A8T2P5A3</accession>
<protein>
    <submittedName>
        <fullName evidence="1">Uncharacterized protein</fullName>
    </submittedName>
</protein>
<dbReference type="EMBL" id="JAFBMS010000015">
    <property type="protein sequence ID" value="KAG9346866.1"/>
    <property type="molecule type" value="Genomic_DNA"/>
</dbReference>
<dbReference type="OrthoDB" id="8960517at2759"/>
<evidence type="ECO:0000313" key="2">
    <source>
        <dbReference type="Proteomes" id="UP000824540"/>
    </source>
</evidence>
<evidence type="ECO:0000313" key="1">
    <source>
        <dbReference type="EMBL" id="KAG9346866.1"/>
    </source>
</evidence>
<comment type="caution">
    <text evidence="1">The sequence shown here is derived from an EMBL/GenBank/DDBJ whole genome shotgun (WGS) entry which is preliminary data.</text>
</comment>
<reference evidence="1" key="1">
    <citation type="thesis" date="2021" institute="BYU ScholarsArchive" country="Provo, UT, USA">
        <title>Applications of and Algorithms for Genome Assembly and Genomic Analyses with an Emphasis on Marine Teleosts.</title>
        <authorList>
            <person name="Pickett B.D."/>
        </authorList>
    </citation>
    <scope>NUCLEOTIDE SEQUENCE</scope>
    <source>
        <strain evidence="1">HI-2016</strain>
    </source>
</reference>